<comment type="caution">
    <text evidence="1">The sequence shown here is derived from an EMBL/GenBank/DDBJ whole genome shotgun (WGS) entry which is preliminary data.</text>
</comment>
<dbReference type="Pfam" id="PF00300">
    <property type="entry name" value="His_Phos_1"/>
    <property type="match status" value="1"/>
</dbReference>
<dbReference type="EMBL" id="JAVDWU010000001">
    <property type="protein sequence ID" value="MDR7148078.1"/>
    <property type="molecule type" value="Genomic_DNA"/>
</dbReference>
<dbReference type="SMART" id="SM00855">
    <property type="entry name" value="PGAM"/>
    <property type="match status" value="1"/>
</dbReference>
<sequence>MTHPPLPRRSFLRASLALALAGTGSFLVKVRAQPAAEGDFWRMLREGGHVLLMRHAQTEPGVGDPAHFRIGDCSTQRNLSEAGREQSRRVATAFAREGIRMDDVRSSAWCRCVDTAELAFGKHTVWNPINSFFGRSGAGDTQTREVMDALKDFKGPGNIALVTHQVNITALTGGFTSMGEMLLTRPEPMSPQRLRVLARHSV</sequence>
<evidence type="ECO:0000313" key="1">
    <source>
        <dbReference type="EMBL" id="MDR7148078.1"/>
    </source>
</evidence>
<dbReference type="CDD" id="cd07040">
    <property type="entry name" value="HP"/>
    <property type="match status" value="1"/>
</dbReference>
<name>A0ABU1WFP1_9BURK</name>
<dbReference type="InterPro" id="IPR013078">
    <property type="entry name" value="His_Pase_superF_clade-1"/>
</dbReference>
<proteinExistence type="predicted"/>
<gene>
    <name evidence="1" type="ORF">J2W49_000006</name>
</gene>
<reference evidence="1 2" key="1">
    <citation type="submission" date="2023-07" db="EMBL/GenBank/DDBJ databases">
        <title>Sorghum-associated microbial communities from plants grown in Nebraska, USA.</title>
        <authorList>
            <person name="Schachtman D."/>
        </authorList>
    </citation>
    <scope>NUCLEOTIDE SEQUENCE [LARGE SCALE GENOMIC DNA]</scope>
    <source>
        <strain evidence="1 2">4249</strain>
    </source>
</reference>
<dbReference type="Gene3D" id="3.40.50.1240">
    <property type="entry name" value="Phosphoglycerate mutase-like"/>
    <property type="match status" value="1"/>
</dbReference>
<dbReference type="Proteomes" id="UP001265700">
    <property type="component" value="Unassembled WGS sequence"/>
</dbReference>
<dbReference type="RefSeq" id="WP_310310248.1">
    <property type="nucleotide sequence ID" value="NZ_JAVDWU010000001.1"/>
</dbReference>
<dbReference type="InterPro" id="IPR029033">
    <property type="entry name" value="His_PPase_superfam"/>
</dbReference>
<accession>A0ABU1WFP1</accession>
<dbReference type="InterPro" id="IPR006311">
    <property type="entry name" value="TAT_signal"/>
</dbReference>
<keyword evidence="2" id="KW-1185">Reference proteome</keyword>
<evidence type="ECO:0000313" key="2">
    <source>
        <dbReference type="Proteomes" id="UP001265700"/>
    </source>
</evidence>
<organism evidence="1 2">
    <name type="scientific">Hydrogenophaga palleronii</name>
    <dbReference type="NCBI Taxonomy" id="65655"/>
    <lineage>
        <taxon>Bacteria</taxon>
        <taxon>Pseudomonadati</taxon>
        <taxon>Pseudomonadota</taxon>
        <taxon>Betaproteobacteria</taxon>
        <taxon>Burkholderiales</taxon>
        <taxon>Comamonadaceae</taxon>
        <taxon>Hydrogenophaga</taxon>
    </lineage>
</organism>
<dbReference type="SUPFAM" id="SSF53254">
    <property type="entry name" value="Phosphoglycerate mutase-like"/>
    <property type="match status" value="1"/>
</dbReference>
<dbReference type="PROSITE" id="PS51318">
    <property type="entry name" value="TAT"/>
    <property type="match status" value="1"/>
</dbReference>
<protein>
    <submittedName>
        <fullName evidence="1">Phosphohistidine phosphatase SixA</fullName>
    </submittedName>
</protein>